<feature type="compositionally biased region" description="Basic residues" evidence="2">
    <location>
        <begin position="243"/>
        <end position="255"/>
    </location>
</feature>
<feature type="transmembrane region" description="Helical" evidence="3">
    <location>
        <begin position="47"/>
        <end position="65"/>
    </location>
</feature>
<dbReference type="GO" id="GO:0016020">
    <property type="term" value="C:membrane"/>
    <property type="evidence" value="ECO:0007669"/>
    <property type="project" value="TreeGrafter"/>
</dbReference>
<accession>A0A178Z9D2</accession>
<dbReference type="PANTHER" id="PTHR10281">
    <property type="entry name" value="MEMBRANE-ASSOCIATED PROGESTERONE RECEPTOR COMPONENT-RELATED"/>
    <property type="match status" value="1"/>
</dbReference>
<organism evidence="5 6">
    <name type="scientific">Fonsecaea erecta</name>
    <dbReference type="NCBI Taxonomy" id="1367422"/>
    <lineage>
        <taxon>Eukaryota</taxon>
        <taxon>Fungi</taxon>
        <taxon>Dikarya</taxon>
        <taxon>Ascomycota</taxon>
        <taxon>Pezizomycotina</taxon>
        <taxon>Eurotiomycetes</taxon>
        <taxon>Chaetothyriomycetidae</taxon>
        <taxon>Chaetothyriales</taxon>
        <taxon>Herpotrichiellaceae</taxon>
        <taxon>Fonsecaea</taxon>
    </lineage>
</organism>
<proteinExistence type="inferred from homology"/>
<dbReference type="InterPro" id="IPR036400">
    <property type="entry name" value="Cyt_B5-like_heme/steroid_sf"/>
</dbReference>
<evidence type="ECO:0000256" key="3">
    <source>
        <dbReference type="SAM" id="Phobius"/>
    </source>
</evidence>
<dbReference type="InterPro" id="IPR001199">
    <property type="entry name" value="Cyt_B5-like_heme/steroid-bd"/>
</dbReference>
<comment type="caution">
    <text evidence="5">The sequence shown here is derived from an EMBL/GenBank/DDBJ whole genome shotgun (WGS) entry which is preliminary data.</text>
</comment>
<keyword evidence="3" id="KW-0472">Membrane</keyword>
<feature type="domain" description="Cytochrome b5 heme-binding" evidence="4">
    <location>
        <begin position="95"/>
        <end position="173"/>
    </location>
</feature>
<dbReference type="Gene3D" id="3.10.120.10">
    <property type="entry name" value="Cytochrome b5-like heme/steroid binding domain"/>
    <property type="match status" value="1"/>
</dbReference>
<dbReference type="OrthoDB" id="10257697at2759"/>
<keyword evidence="3" id="KW-1133">Transmembrane helix</keyword>
<comment type="similarity">
    <text evidence="1">Belongs to the cytochrome b5 family. MAPR subfamily.</text>
</comment>
<evidence type="ECO:0000256" key="1">
    <source>
        <dbReference type="ARBA" id="ARBA00038357"/>
    </source>
</evidence>
<name>A0A178Z9D2_9EURO</name>
<dbReference type="InterPro" id="IPR050577">
    <property type="entry name" value="MAPR/NEUFC/NENF-like"/>
</dbReference>
<feature type="compositionally biased region" description="Basic and acidic residues" evidence="2">
    <location>
        <begin position="256"/>
        <end position="265"/>
    </location>
</feature>
<feature type="compositionally biased region" description="Low complexity" evidence="2">
    <location>
        <begin position="15"/>
        <end position="31"/>
    </location>
</feature>
<gene>
    <name evidence="5" type="ORF">AYL99_09270</name>
</gene>
<evidence type="ECO:0000259" key="4">
    <source>
        <dbReference type="SMART" id="SM01117"/>
    </source>
</evidence>
<evidence type="ECO:0000313" key="5">
    <source>
        <dbReference type="EMBL" id="OAP56091.1"/>
    </source>
</evidence>
<feature type="region of interest" description="Disordered" evidence="2">
    <location>
        <begin position="225"/>
        <end position="265"/>
    </location>
</feature>
<reference evidence="5 6" key="1">
    <citation type="submission" date="2016-04" db="EMBL/GenBank/DDBJ databases">
        <title>Draft genome of Fonsecaea erecta CBS 125763.</title>
        <authorList>
            <person name="Weiss V.A."/>
            <person name="Vicente V.A."/>
            <person name="Raittz R.T."/>
            <person name="Moreno L.F."/>
            <person name="De Souza E.M."/>
            <person name="Pedrosa F.O."/>
            <person name="Steffens M.B."/>
            <person name="Faoro H."/>
            <person name="Tadra-Sfeir M.Z."/>
            <person name="Najafzadeh M.J."/>
            <person name="Felipe M.S."/>
            <person name="Teixeira M."/>
            <person name="Sun J."/>
            <person name="Xi L."/>
            <person name="Gomes R."/>
            <person name="De Azevedo C.M."/>
            <person name="Salgado C.G."/>
            <person name="Da Silva M.B."/>
            <person name="Nascimento M.F."/>
            <person name="Queiroz-Telles F."/>
            <person name="Attili D.S."/>
            <person name="Gorbushina A."/>
        </authorList>
    </citation>
    <scope>NUCLEOTIDE SEQUENCE [LARGE SCALE GENOMIC DNA]</scope>
    <source>
        <strain evidence="5 6">CBS 125763</strain>
    </source>
</reference>
<dbReference type="FunFam" id="3.10.120.10:FF:000018">
    <property type="entry name" value="Heme/steroid binding domain protein, putative"/>
    <property type="match status" value="1"/>
</dbReference>
<dbReference type="Pfam" id="PF00173">
    <property type="entry name" value="Cyt-b5"/>
    <property type="match status" value="1"/>
</dbReference>
<dbReference type="RefSeq" id="XP_018689458.1">
    <property type="nucleotide sequence ID" value="XM_018840777.1"/>
</dbReference>
<dbReference type="PANTHER" id="PTHR10281:SF76">
    <property type="entry name" value="CALCUTTA CUP-RELATED"/>
    <property type="match status" value="1"/>
</dbReference>
<dbReference type="GeneID" id="30013438"/>
<evidence type="ECO:0000256" key="2">
    <source>
        <dbReference type="SAM" id="MobiDB-lite"/>
    </source>
</evidence>
<keyword evidence="6" id="KW-1185">Reference proteome</keyword>
<dbReference type="GO" id="GO:0012505">
    <property type="term" value="C:endomembrane system"/>
    <property type="evidence" value="ECO:0007669"/>
    <property type="project" value="TreeGrafter"/>
</dbReference>
<dbReference type="EMBL" id="LVYI01000009">
    <property type="protein sequence ID" value="OAP56091.1"/>
    <property type="molecule type" value="Genomic_DNA"/>
</dbReference>
<dbReference type="AlphaFoldDB" id="A0A178Z9D2"/>
<dbReference type="SMART" id="SM01117">
    <property type="entry name" value="Cyt-b5"/>
    <property type="match status" value="1"/>
</dbReference>
<sequence>MANASSTRRRPPRSQPETSKSTATAPTTTSPDELEDTTSRVISPLDILRVILTLIFASCLLSYYLTSGTSLIFKYEPWFLNPSKLAHWWVGPVNLTPEQLALYDGSDPAKPIYLAINGTIFDVSAGKHTYGPGGSYEVFAGRDATRAFVTGCFLDDRTGDLRGAEMIYIAIEDDPDEDISSSARKLRAEKERREAKKKVLDEVRRWEQFYKNHKKYFEVGKLVGVPEYTGEPPKLCEPAEKGRPKRKNMNSKKEKKKDAPGKPVQ</sequence>
<dbReference type="SUPFAM" id="SSF55856">
    <property type="entry name" value="Cytochrome b5-like heme/steroid binding domain"/>
    <property type="match status" value="1"/>
</dbReference>
<protein>
    <recommendedName>
        <fullName evidence="4">Cytochrome b5 heme-binding domain-containing protein</fullName>
    </recommendedName>
</protein>
<keyword evidence="3" id="KW-0812">Transmembrane</keyword>
<evidence type="ECO:0000313" key="6">
    <source>
        <dbReference type="Proteomes" id="UP000078343"/>
    </source>
</evidence>
<feature type="region of interest" description="Disordered" evidence="2">
    <location>
        <begin position="1"/>
        <end position="36"/>
    </location>
</feature>
<dbReference type="Proteomes" id="UP000078343">
    <property type="component" value="Unassembled WGS sequence"/>
</dbReference>